<evidence type="ECO:0008006" key="3">
    <source>
        <dbReference type="Google" id="ProtNLM"/>
    </source>
</evidence>
<gene>
    <name evidence="1" type="ORF">DIZ78_11615</name>
</gene>
<evidence type="ECO:0000313" key="2">
    <source>
        <dbReference type="Proteomes" id="UP000254771"/>
    </source>
</evidence>
<dbReference type="AlphaFoldDB" id="A0A370DL20"/>
<comment type="caution">
    <text evidence="1">The sequence shown here is derived from an EMBL/GenBank/DDBJ whole genome shotgun (WGS) entry which is preliminary data.</text>
</comment>
<sequence length="191" mass="22252">MEEQDMGAGVIPFAVSDCKVYFLFQTTFTGRKTGYLIDFGGGLGVDEDYRETAIREFIEEAETMYFSDDLQQASRSVERVMNQTPLVEALFDETLSVHPDWWCRRAPGDPLNPKRWKTFFIEFPYRDIEALNREWEADMAGRFKKRRELVWVAAGKLLTIYENAPNMLWKRVRQLENATETVRSILQSKAS</sequence>
<dbReference type="EMBL" id="QFXE01000014">
    <property type="protein sequence ID" value="RDH85064.1"/>
    <property type="molecule type" value="Genomic_DNA"/>
</dbReference>
<reference evidence="1 2" key="1">
    <citation type="journal article" date="2018" name="ISME J.">
        <title>Endosymbiont genomes yield clues of tubeworm success.</title>
        <authorList>
            <person name="Li Y."/>
            <person name="Liles M.R."/>
            <person name="Halanych K.M."/>
        </authorList>
    </citation>
    <scope>NUCLEOTIDE SEQUENCE [LARGE SCALE GENOMIC DNA]</scope>
    <source>
        <strain evidence="1">A1462</strain>
    </source>
</reference>
<accession>A0A370DL20</accession>
<evidence type="ECO:0000313" key="1">
    <source>
        <dbReference type="EMBL" id="RDH85064.1"/>
    </source>
</evidence>
<dbReference type="SUPFAM" id="SSF55811">
    <property type="entry name" value="Nudix"/>
    <property type="match status" value="1"/>
</dbReference>
<name>A0A370DL20_9GAMM</name>
<proteinExistence type="predicted"/>
<dbReference type="InterPro" id="IPR015797">
    <property type="entry name" value="NUDIX_hydrolase-like_dom_sf"/>
</dbReference>
<protein>
    <recommendedName>
        <fullName evidence="3">Nudix hydrolase domain-containing protein</fullName>
    </recommendedName>
</protein>
<keyword evidence="2" id="KW-1185">Reference proteome</keyword>
<dbReference type="Proteomes" id="UP000254771">
    <property type="component" value="Unassembled WGS sequence"/>
</dbReference>
<organism evidence="1 2">
    <name type="scientific">endosymbiont of Escarpia spicata</name>
    <dbReference type="NCBI Taxonomy" id="2200908"/>
    <lineage>
        <taxon>Bacteria</taxon>
        <taxon>Pseudomonadati</taxon>
        <taxon>Pseudomonadota</taxon>
        <taxon>Gammaproteobacteria</taxon>
        <taxon>sulfur-oxidizing symbionts</taxon>
    </lineage>
</organism>